<dbReference type="GO" id="GO:0061798">
    <property type="term" value="F:GTP 3',8'-cyclase activity"/>
    <property type="evidence" value="ECO:0007669"/>
    <property type="project" value="UniProtKB-EC"/>
</dbReference>
<keyword evidence="5" id="KW-0949">S-adenosyl-L-methionine</keyword>
<keyword evidence="4" id="KW-0004">4Fe-4S</keyword>
<keyword evidence="10" id="KW-0342">GTP-binding</keyword>
<dbReference type="Proteomes" id="UP000241890">
    <property type="component" value="Unassembled WGS sequence"/>
</dbReference>
<feature type="region of interest" description="Disordered" evidence="14">
    <location>
        <begin position="325"/>
        <end position="348"/>
    </location>
</feature>
<dbReference type="InterPro" id="IPR007197">
    <property type="entry name" value="rSAM"/>
</dbReference>
<dbReference type="NCBIfam" id="TIGR02666">
    <property type="entry name" value="moaA"/>
    <property type="match status" value="1"/>
</dbReference>
<dbReference type="EMBL" id="BEYU01000040">
    <property type="protein sequence ID" value="GBG28380.1"/>
    <property type="molecule type" value="Genomic_DNA"/>
</dbReference>
<evidence type="ECO:0000256" key="3">
    <source>
        <dbReference type="ARBA" id="ARBA00012167"/>
    </source>
</evidence>
<comment type="caution">
    <text evidence="16">The sequence shown here is derived from an EMBL/GenBank/DDBJ whole genome shotgun (WGS) entry which is preliminary data.</text>
</comment>
<dbReference type="InterPro" id="IPR010505">
    <property type="entry name" value="MoaA_twitch"/>
</dbReference>
<keyword evidence="6" id="KW-0479">Metal-binding</keyword>
<dbReference type="HAMAP" id="MF_01225_B">
    <property type="entry name" value="MoaA_B"/>
    <property type="match status" value="1"/>
</dbReference>
<evidence type="ECO:0000256" key="11">
    <source>
        <dbReference type="ARBA" id="ARBA00023150"/>
    </source>
</evidence>
<evidence type="ECO:0000256" key="7">
    <source>
        <dbReference type="ARBA" id="ARBA00022741"/>
    </source>
</evidence>
<dbReference type="GO" id="GO:0005525">
    <property type="term" value="F:GTP binding"/>
    <property type="evidence" value="ECO:0007669"/>
    <property type="project" value="UniProtKB-KW"/>
</dbReference>
<organism evidence="16 17">
    <name type="scientific">Hondaea fermentalgiana</name>
    <dbReference type="NCBI Taxonomy" id="2315210"/>
    <lineage>
        <taxon>Eukaryota</taxon>
        <taxon>Sar</taxon>
        <taxon>Stramenopiles</taxon>
        <taxon>Bigyra</taxon>
        <taxon>Labyrinthulomycetes</taxon>
        <taxon>Thraustochytrida</taxon>
        <taxon>Thraustochytriidae</taxon>
        <taxon>Hondaea</taxon>
    </lineage>
</organism>
<evidence type="ECO:0000259" key="15">
    <source>
        <dbReference type="PROSITE" id="PS51918"/>
    </source>
</evidence>
<evidence type="ECO:0000256" key="8">
    <source>
        <dbReference type="ARBA" id="ARBA00023004"/>
    </source>
</evidence>
<dbReference type="SFLD" id="SFLDG01386">
    <property type="entry name" value="main_SPASM_domain-containing"/>
    <property type="match status" value="1"/>
</dbReference>
<dbReference type="SMART" id="SM00729">
    <property type="entry name" value="Elp3"/>
    <property type="match status" value="1"/>
</dbReference>
<dbReference type="InterPro" id="IPR040064">
    <property type="entry name" value="MoaA-like"/>
</dbReference>
<dbReference type="GO" id="GO:0046872">
    <property type="term" value="F:metal ion binding"/>
    <property type="evidence" value="ECO:0007669"/>
    <property type="project" value="UniProtKB-KW"/>
</dbReference>
<dbReference type="SFLD" id="SFLDS00029">
    <property type="entry name" value="Radical_SAM"/>
    <property type="match status" value="1"/>
</dbReference>
<evidence type="ECO:0000256" key="2">
    <source>
        <dbReference type="ARBA" id="ARBA00005046"/>
    </source>
</evidence>
<reference evidence="16 17" key="1">
    <citation type="submission" date="2017-12" db="EMBL/GenBank/DDBJ databases">
        <title>Sequencing, de novo assembly and annotation of complete genome of a new Thraustochytrid species, strain FCC1311.</title>
        <authorList>
            <person name="Sedici K."/>
            <person name="Godart F."/>
            <person name="Aiese Cigliano R."/>
            <person name="Sanseverino W."/>
            <person name="Barakat M."/>
            <person name="Ortet P."/>
            <person name="Marechal E."/>
            <person name="Cagnac O."/>
            <person name="Amato A."/>
        </authorList>
    </citation>
    <scope>NUCLEOTIDE SEQUENCE [LARGE SCALE GENOMIC DNA]</scope>
</reference>
<dbReference type="SFLD" id="SFLDG01383">
    <property type="entry name" value="cyclic_pyranopterin_phosphate"/>
    <property type="match status" value="1"/>
</dbReference>
<evidence type="ECO:0000256" key="6">
    <source>
        <dbReference type="ARBA" id="ARBA00022723"/>
    </source>
</evidence>
<keyword evidence="9" id="KW-0411">Iron-sulfur</keyword>
<dbReference type="SFLD" id="SFLDG01067">
    <property type="entry name" value="SPASM/twitch_domain_containing"/>
    <property type="match status" value="1"/>
</dbReference>
<name>A0A2R5GBL6_9STRA</name>
<evidence type="ECO:0000313" key="17">
    <source>
        <dbReference type="Proteomes" id="UP000241890"/>
    </source>
</evidence>
<evidence type="ECO:0000256" key="14">
    <source>
        <dbReference type="SAM" id="MobiDB-lite"/>
    </source>
</evidence>
<dbReference type="PROSITE" id="PS01305">
    <property type="entry name" value="MOAA_NIFB_PQQE"/>
    <property type="match status" value="1"/>
</dbReference>
<evidence type="ECO:0000256" key="12">
    <source>
        <dbReference type="ARBA" id="ARBA00023239"/>
    </source>
</evidence>
<protein>
    <recommendedName>
        <fullName evidence="3">GTP 3',8-cyclase</fullName>
        <ecNumber evidence="3">4.1.99.22</ecNumber>
    </recommendedName>
</protein>
<gene>
    <name evidence="16" type="ORF">FCC1311_046032</name>
</gene>
<dbReference type="Gene3D" id="3.20.20.70">
    <property type="entry name" value="Aldolase class I"/>
    <property type="match status" value="1"/>
</dbReference>
<dbReference type="AlphaFoldDB" id="A0A2R5GBL6"/>
<dbReference type="InParanoid" id="A0A2R5GBL6"/>
<evidence type="ECO:0000256" key="13">
    <source>
        <dbReference type="ARBA" id="ARBA00048697"/>
    </source>
</evidence>
<dbReference type="InterPro" id="IPR050105">
    <property type="entry name" value="MoCo_biosynth_MoaA/MoaC"/>
</dbReference>
<dbReference type="InterPro" id="IPR013785">
    <property type="entry name" value="Aldolase_TIM"/>
</dbReference>
<dbReference type="GO" id="GO:0061799">
    <property type="term" value="F:cyclic pyranopterin monophosphate synthase activity"/>
    <property type="evidence" value="ECO:0007669"/>
    <property type="project" value="TreeGrafter"/>
</dbReference>
<feature type="domain" description="Radical SAM core" evidence="15">
    <location>
        <begin position="22"/>
        <end position="235"/>
    </location>
</feature>
<keyword evidence="12" id="KW-0456">Lyase</keyword>
<evidence type="ECO:0000256" key="1">
    <source>
        <dbReference type="ARBA" id="ARBA00001966"/>
    </source>
</evidence>
<evidence type="ECO:0000256" key="9">
    <source>
        <dbReference type="ARBA" id="ARBA00023014"/>
    </source>
</evidence>
<dbReference type="GO" id="GO:0006777">
    <property type="term" value="P:Mo-molybdopterin cofactor biosynthetic process"/>
    <property type="evidence" value="ECO:0007669"/>
    <property type="project" value="UniProtKB-KW"/>
</dbReference>
<comment type="catalytic activity">
    <reaction evidence="13">
        <text>GTP + AH2 + S-adenosyl-L-methionine = (8S)-3',8-cyclo-7,8-dihydroguanosine 5'-triphosphate + 5'-deoxyadenosine + L-methionine + A + H(+)</text>
        <dbReference type="Rhea" id="RHEA:49576"/>
        <dbReference type="ChEBI" id="CHEBI:13193"/>
        <dbReference type="ChEBI" id="CHEBI:15378"/>
        <dbReference type="ChEBI" id="CHEBI:17319"/>
        <dbReference type="ChEBI" id="CHEBI:17499"/>
        <dbReference type="ChEBI" id="CHEBI:37565"/>
        <dbReference type="ChEBI" id="CHEBI:57844"/>
        <dbReference type="ChEBI" id="CHEBI:59789"/>
        <dbReference type="ChEBI" id="CHEBI:131766"/>
        <dbReference type="EC" id="4.1.99.22"/>
    </reaction>
</comment>
<dbReference type="InterPro" id="IPR013483">
    <property type="entry name" value="MoaA"/>
</dbReference>
<dbReference type="GO" id="GO:0051539">
    <property type="term" value="F:4 iron, 4 sulfur cluster binding"/>
    <property type="evidence" value="ECO:0007669"/>
    <property type="project" value="UniProtKB-KW"/>
</dbReference>
<keyword evidence="7" id="KW-0547">Nucleotide-binding</keyword>
<keyword evidence="17" id="KW-1185">Reference proteome</keyword>
<dbReference type="InterPro" id="IPR000385">
    <property type="entry name" value="MoaA_NifB_PqqE_Fe-S-bd_CS"/>
</dbReference>
<dbReference type="Pfam" id="PF06463">
    <property type="entry name" value="Mob_synth_C"/>
    <property type="match status" value="1"/>
</dbReference>
<comment type="cofactor">
    <cofactor evidence="1">
        <name>[4Fe-4S] cluster</name>
        <dbReference type="ChEBI" id="CHEBI:49883"/>
    </cofactor>
</comment>
<comment type="pathway">
    <text evidence="2">Cofactor biosynthesis; molybdopterin biosynthesis.</text>
</comment>
<dbReference type="InterPro" id="IPR006638">
    <property type="entry name" value="Elp3/MiaA/NifB-like_rSAM"/>
</dbReference>
<dbReference type="InterPro" id="IPR058240">
    <property type="entry name" value="rSAM_sf"/>
</dbReference>
<dbReference type="UniPathway" id="UPA00344"/>
<dbReference type="EC" id="4.1.99.22" evidence="3"/>
<evidence type="ECO:0000256" key="4">
    <source>
        <dbReference type="ARBA" id="ARBA00022485"/>
    </source>
</evidence>
<dbReference type="Pfam" id="PF04055">
    <property type="entry name" value="Radical_SAM"/>
    <property type="match status" value="1"/>
</dbReference>
<evidence type="ECO:0000313" key="16">
    <source>
        <dbReference type="EMBL" id="GBG28380.1"/>
    </source>
</evidence>
<dbReference type="PROSITE" id="PS51918">
    <property type="entry name" value="RADICAL_SAM"/>
    <property type="match status" value="1"/>
</dbReference>
<dbReference type="PANTHER" id="PTHR22960:SF0">
    <property type="entry name" value="MOLYBDENUM COFACTOR BIOSYNTHESIS PROTEIN 1"/>
    <property type="match status" value="1"/>
</dbReference>
<dbReference type="PANTHER" id="PTHR22960">
    <property type="entry name" value="MOLYBDOPTERIN COFACTOR SYNTHESIS PROTEIN A"/>
    <property type="match status" value="1"/>
</dbReference>
<evidence type="ECO:0000256" key="10">
    <source>
        <dbReference type="ARBA" id="ARBA00023134"/>
    </source>
</evidence>
<proteinExistence type="inferred from homology"/>
<keyword evidence="11" id="KW-0501">Molybdenum cofactor biosynthesis</keyword>
<dbReference type="OrthoDB" id="429626at2759"/>
<sequence length="348" mass="38946">MTKTKVAMHESRAATPTPLVDSFGRVHNYLRISLTERCNLRCTYCMPEKGVDLTADQELLTDDEIVRIASAFVQRGVDKIRLTGGEPLLRPSILDLCERLRGLGIRDLAITTNGILLKRKLDPLVEGGVNLLNISLDTLVPAKFELITRRRGFERVLESIKRATSLPGLDQVKVNCVMKRGVNDDELLDFVELTRDLDVEVRFIEFMPFDQNKWKAKAILPYYEMVDMIRERWPTFARTPRLDGANTVSKTWQVPDFVGRVGFISSMTDQFCGTCNRMRLTADGSMKACLFGSEEISLRDELRAGASDEALLGSIESILGRKHAKLGGHDSPESISKGSNRPMVKIGG</sequence>
<keyword evidence="8" id="KW-0408">Iron</keyword>
<dbReference type="SUPFAM" id="SSF102114">
    <property type="entry name" value="Radical SAM enzymes"/>
    <property type="match status" value="1"/>
</dbReference>
<evidence type="ECO:0000256" key="5">
    <source>
        <dbReference type="ARBA" id="ARBA00022691"/>
    </source>
</evidence>
<dbReference type="CDD" id="cd01335">
    <property type="entry name" value="Radical_SAM"/>
    <property type="match status" value="1"/>
</dbReference>
<accession>A0A2R5GBL6</accession>
<dbReference type="CDD" id="cd21117">
    <property type="entry name" value="Twitch_MoaA"/>
    <property type="match status" value="1"/>
</dbReference>